<sequence>MDAYVMTLAFWIIAALVVFVIIKSTIQIVPQQHAAVVERLGKFDRTLSPGLGFTVPFVEKVAYRHSLKEMVLDVASQVCITKDNTQLKVDGVLYYQVTDPRQASYGSTNYVLAISNLAQTSLRSVIGKLEMDETFEKRDLINVAVVKALDEAATNWGVKVLRYEISDLTPPDEILRAMQLQITAERTKRALVTESEGKKQEDINIAQGNRQAAILKSEGEQQSMINYAQGEAQALLTIAQATAASLERVAQATQTPGGMDAVNLSVAERYVDAFKEVAQKNNTLILPANMGDMGSMIAAAMTMVKAAKPAG</sequence>
<dbReference type="GO" id="GO:0005886">
    <property type="term" value="C:plasma membrane"/>
    <property type="evidence" value="ECO:0007669"/>
    <property type="project" value="UniProtKB-ARBA"/>
</dbReference>
<evidence type="ECO:0000256" key="3">
    <source>
        <dbReference type="SAM" id="Phobius"/>
    </source>
</evidence>
<proteinExistence type="inferred from homology"/>
<dbReference type="SMART" id="SM00244">
    <property type="entry name" value="PHB"/>
    <property type="match status" value="1"/>
</dbReference>
<keyword evidence="3" id="KW-0472">Membrane</keyword>
<evidence type="ECO:0000259" key="4">
    <source>
        <dbReference type="SMART" id="SM00244"/>
    </source>
</evidence>
<dbReference type="PANTHER" id="PTHR43327">
    <property type="entry name" value="STOMATIN-LIKE PROTEIN 2, MITOCHONDRIAL"/>
    <property type="match status" value="1"/>
</dbReference>
<dbReference type="Proteomes" id="UP000184226">
    <property type="component" value="Unassembled WGS sequence"/>
</dbReference>
<dbReference type="InterPro" id="IPR050710">
    <property type="entry name" value="Band7/mec-2_domain"/>
</dbReference>
<dbReference type="FunFam" id="3.30.479.30:FF:000004">
    <property type="entry name" value="Putative membrane protease family, stomatin"/>
    <property type="match status" value="1"/>
</dbReference>
<accession>A0A1M5XTF8</accession>
<dbReference type="CDD" id="cd08829">
    <property type="entry name" value="SPFH_paraslipin"/>
    <property type="match status" value="1"/>
</dbReference>
<dbReference type="PANTHER" id="PTHR43327:SF10">
    <property type="entry name" value="STOMATIN-LIKE PROTEIN 2, MITOCHONDRIAL"/>
    <property type="match status" value="1"/>
</dbReference>
<keyword evidence="3" id="KW-0812">Transmembrane</keyword>
<feature type="domain" description="Band 7" evidence="4">
    <location>
        <begin position="24"/>
        <end position="182"/>
    </location>
</feature>
<organism evidence="5 6">
    <name type="scientific">Pollutimonas bauzanensis</name>
    <dbReference type="NCBI Taxonomy" id="658167"/>
    <lineage>
        <taxon>Bacteria</taxon>
        <taxon>Pseudomonadati</taxon>
        <taxon>Pseudomonadota</taxon>
        <taxon>Betaproteobacteria</taxon>
        <taxon>Burkholderiales</taxon>
        <taxon>Alcaligenaceae</taxon>
        <taxon>Pollutimonas</taxon>
    </lineage>
</organism>
<dbReference type="SUPFAM" id="SSF117892">
    <property type="entry name" value="Band 7/SPFH domain"/>
    <property type="match status" value="1"/>
</dbReference>
<dbReference type="OrthoDB" id="9809197at2"/>
<comment type="subcellular location">
    <subcellularLocation>
        <location evidence="1">Membrane</location>
        <topology evidence="1">Single-pass membrane protein</topology>
    </subcellularLocation>
</comment>
<dbReference type="STRING" id="658167.SAMN04488135_107130"/>
<dbReference type="Pfam" id="PF16200">
    <property type="entry name" value="Band_7_C"/>
    <property type="match status" value="1"/>
</dbReference>
<dbReference type="EMBL" id="FQXE01000007">
    <property type="protein sequence ID" value="SHI03066.1"/>
    <property type="molecule type" value="Genomic_DNA"/>
</dbReference>
<feature type="transmembrane region" description="Helical" evidence="3">
    <location>
        <begin position="6"/>
        <end position="22"/>
    </location>
</feature>
<dbReference type="Gene3D" id="3.30.479.30">
    <property type="entry name" value="Band 7 domain"/>
    <property type="match status" value="1"/>
</dbReference>
<evidence type="ECO:0000313" key="5">
    <source>
        <dbReference type="EMBL" id="SHI03066.1"/>
    </source>
</evidence>
<dbReference type="InterPro" id="IPR001972">
    <property type="entry name" value="Stomatin_HflK_fam"/>
</dbReference>
<evidence type="ECO:0000313" key="6">
    <source>
        <dbReference type="Proteomes" id="UP000184226"/>
    </source>
</evidence>
<comment type="similarity">
    <text evidence="2">Belongs to the band 7/mec-2 family.</text>
</comment>
<dbReference type="InterPro" id="IPR036013">
    <property type="entry name" value="Band_7/SPFH_dom_sf"/>
</dbReference>
<reference evidence="5 6" key="1">
    <citation type="submission" date="2016-11" db="EMBL/GenBank/DDBJ databases">
        <authorList>
            <person name="Jaros S."/>
            <person name="Januszkiewicz K."/>
            <person name="Wedrychowicz H."/>
        </authorList>
    </citation>
    <scope>NUCLEOTIDE SEQUENCE [LARGE SCALE GENOMIC DNA]</scope>
    <source>
        <strain evidence="5 6">CGMCC 1.10190</strain>
    </source>
</reference>
<name>A0A1M5XTF8_9BURK</name>
<protein>
    <submittedName>
        <fullName evidence="5">SPFH domain, Band 7 family protein</fullName>
    </submittedName>
</protein>
<keyword evidence="6" id="KW-1185">Reference proteome</keyword>
<dbReference type="InterPro" id="IPR001107">
    <property type="entry name" value="Band_7"/>
</dbReference>
<dbReference type="Pfam" id="PF01145">
    <property type="entry name" value="Band_7"/>
    <property type="match status" value="1"/>
</dbReference>
<evidence type="ECO:0000256" key="1">
    <source>
        <dbReference type="ARBA" id="ARBA00004167"/>
    </source>
</evidence>
<dbReference type="GO" id="GO:0098552">
    <property type="term" value="C:side of membrane"/>
    <property type="evidence" value="ECO:0007669"/>
    <property type="project" value="UniProtKB-ARBA"/>
</dbReference>
<evidence type="ECO:0000256" key="2">
    <source>
        <dbReference type="ARBA" id="ARBA00008164"/>
    </source>
</evidence>
<dbReference type="AlphaFoldDB" id="A0A1M5XTF8"/>
<dbReference type="InterPro" id="IPR032435">
    <property type="entry name" value="STML2-like_C"/>
</dbReference>
<keyword evidence="3" id="KW-1133">Transmembrane helix</keyword>
<dbReference type="PRINTS" id="PR00721">
    <property type="entry name" value="STOMATIN"/>
</dbReference>
<gene>
    <name evidence="5" type="ORF">SAMN04488135_107130</name>
</gene>